<evidence type="ECO:0000313" key="2">
    <source>
        <dbReference type="EMBL" id="EJK45672.1"/>
    </source>
</evidence>
<evidence type="ECO:0000313" key="3">
    <source>
        <dbReference type="Proteomes" id="UP000266841"/>
    </source>
</evidence>
<comment type="caution">
    <text evidence="2">The sequence shown here is derived from an EMBL/GenBank/DDBJ whole genome shotgun (WGS) entry which is preliminary data.</text>
</comment>
<sequence length="172" mass="19214">MRMMCDRNVIQERRGRSAAPPQNKKQRSQASWTESTSRRPTDTATKTPRRKCQSVKLLLSNWMRRERSRAHVQHWVRYTPTGKSLSDLLLPTRSWGICAKHLRAQGGSTPPGGSIGQRVISRITPNHAPSIAAGSTPADDNNDLRPLNCTPFAAGLIIDSNCIEYRNNLAMP</sequence>
<dbReference type="AlphaFoldDB" id="K0RGL4"/>
<name>K0RGL4_THAOC</name>
<feature type="region of interest" description="Disordered" evidence="1">
    <location>
        <begin position="1"/>
        <end position="50"/>
    </location>
</feature>
<reference evidence="2 3" key="1">
    <citation type="journal article" date="2012" name="Genome Biol.">
        <title>Genome and low-iron response of an oceanic diatom adapted to chronic iron limitation.</title>
        <authorList>
            <person name="Lommer M."/>
            <person name="Specht M."/>
            <person name="Roy A.S."/>
            <person name="Kraemer L."/>
            <person name="Andreson R."/>
            <person name="Gutowska M.A."/>
            <person name="Wolf J."/>
            <person name="Bergner S.V."/>
            <person name="Schilhabel M.B."/>
            <person name="Klostermeier U.C."/>
            <person name="Beiko R.G."/>
            <person name="Rosenstiel P."/>
            <person name="Hippler M."/>
            <person name="Laroche J."/>
        </authorList>
    </citation>
    <scope>NUCLEOTIDE SEQUENCE [LARGE SCALE GENOMIC DNA]</scope>
    <source>
        <strain evidence="2 3">CCMP1005</strain>
    </source>
</reference>
<proteinExistence type="predicted"/>
<organism evidence="2 3">
    <name type="scientific">Thalassiosira oceanica</name>
    <name type="common">Marine diatom</name>
    <dbReference type="NCBI Taxonomy" id="159749"/>
    <lineage>
        <taxon>Eukaryota</taxon>
        <taxon>Sar</taxon>
        <taxon>Stramenopiles</taxon>
        <taxon>Ochrophyta</taxon>
        <taxon>Bacillariophyta</taxon>
        <taxon>Coscinodiscophyceae</taxon>
        <taxon>Thalassiosirophycidae</taxon>
        <taxon>Thalassiosirales</taxon>
        <taxon>Thalassiosiraceae</taxon>
        <taxon>Thalassiosira</taxon>
    </lineage>
</organism>
<dbReference type="EMBL" id="AGNL01048344">
    <property type="protein sequence ID" value="EJK45672.1"/>
    <property type="molecule type" value="Genomic_DNA"/>
</dbReference>
<accession>K0RGL4</accession>
<evidence type="ECO:0000256" key="1">
    <source>
        <dbReference type="SAM" id="MobiDB-lite"/>
    </source>
</evidence>
<gene>
    <name evidence="2" type="ORF">THAOC_35702</name>
</gene>
<protein>
    <submittedName>
        <fullName evidence="2">Uncharacterized protein</fullName>
    </submittedName>
</protein>
<keyword evidence="3" id="KW-1185">Reference proteome</keyword>
<dbReference type="Proteomes" id="UP000266841">
    <property type="component" value="Unassembled WGS sequence"/>
</dbReference>